<keyword evidence="7" id="KW-1185">Reference proteome</keyword>
<dbReference type="Ensembl" id="ENSLLET00000023193.1">
    <property type="protein sequence ID" value="ENSLLEP00000022331.1"/>
    <property type="gene ID" value="ENSLLEG00000014139.1"/>
</dbReference>
<proteinExistence type="inferred from homology"/>
<accession>A0A8C5N090</accession>
<dbReference type="GO" id="GO:0008124">
    <property type="term" value="F:4-alpha-hydroxytetrahydrobiopterin dehydratase activity"/>
    <property type="evidence" value="ECO:0007669"/>
    <property type="project" value="UniProtKB-EC"/>
</dbReference>
<dbReference type="EC" id="4.2.1.96" evidence="3"/>
<dbReference type="Proteomes" id="UP000694569">
    <property type="component" value="Unplaced"/>
</dbReference>
<evidence type="ECO:0000313" key="6">
    <source>
        <dbReference type="Ensembl" id="ENSLLEP00000022331.1"/>
    </source>
</evidence>
<dbReference type="InterPro" id="IPR001533">
    <property type="entry name" value="Pterin_deHydtase"/>
</dbReference>
<evidence type="ECO:0000256" key="4">
    <source>
        <dbReference type="ARBA" id="ARBA00023007"/>
    </source>
</evidence>
<dbReference type="OrthoDB" id="277398at2759"/>
<dbReference type="PANTHER" id="PTHR12599">
    <property type="entry name" value="PTERIN-4-ALPHA-CARBINOLAMINE DEHYDRATASE"/>
    <property type="match status" value="1"/>
</dbReference>
<dbReference type="Pfam" id="PF01329">
    <property type="entry name" value="Pterin_4a"/>
    <property type="match status" value="1"/>
</dbReference>
<keyword evidence="4" id="KW-0783">Tetrahydrobiopterin biosynthesis</keyword>
<reference evidence="6" key="1">
    <citation type="submission" date="2025-08" db="UniProtKB">
        <authorList>
            <consortium name="Ensembl"/>
        </authorList>
    </citation>
    <scope>IDENTIFICATION</scope>
</reference>
<evidence type="ECO:0000256" key="1">
    <source>
        <dbReference type="ARBA" id="ARBA00001554"/>
    </source>
</evidence>
<sequence length="132" mass="15467">QVIDSAIAEYSTSFPSENSWVAFAMCFRSFPICTVKRRPIRTIHCQNSLEHQNVAIQEFNSVGWTQILERDAIYKKYNIFRNFNQAFGIMTHVPLLEEKMNRHPEWFKVYSKESLTKKDVKLAQFIEKAATS</sequence>
<reference evidence="6" key="2">
    <citation type="submission" date="2025-09" db="UniProtKB">
        <authorList>
            <consortium name="Ensembl"/>
        </authorList>
    </citation>
    <scope>IDENTIFICATION</scope>
</reference>
<keyword evidence="5" id="KW-0456">Lyase</keyword>
<name>A0A8C5N090_9ANUR</name>
<evidence type="ECO:0000256" key="2">
    <source>
        <dbReference type="ARBA" id="ARBA00006472"/>
    </source>
</evidence>
<evidence type="ECO:0000256" key="3">
    <source>
        <dbReference type="ARBA" id="ARBA00013252"/>
    </source>
</evidence>
<evidence type="ECO:0000256" key="5">
    <source>
        <dbReference type="ARBA" id="ARBA00023239"/>
    </source>
</evidence>
<dbReference type="AlphaFoldDB" id="A0A8C5N090"/>
<dbReference type="GO" id="GO:0006729">
    <property type="term" value="P:tetrahydrobiopterin biosynthetic process"/>
    <property type="evidence" value="ECO:0007669"/>
    <property type="project" value="UniProtKB-KW"/>
</dbReference>
<comment type="catalytic activity">
    <reaction evidence="1">
        <text>(4aS,6R)-4a-hydroxy-L-erythro-5,6,7,8-tetrahydrobiopterin = (6R)-L-erythro-6,7-dihydrobiopterin + H2O</text>
        <dbReference type="Rhea" id="RHEA:11920"/>
        <dbReference type="ChEBI" id="CHEBI:15377"/>
        <dbReference type="ChEBI" id="CHEBI:15642"/>
        <dbReference type="ChEBI" id="CHEBI:43120"/>
        <dbReference type="EC" id="4.2.1.96"/>
    </reaction>
</comment>
<dbReference type="Gene3D" id="3.30.1360.20">
    <property type="entry name" value="Transcriptional coactivator/pterin dehydratase"/>
    <property type="match status" value="1"/>
</dbReference>
<dbReference type="PANTHER" id="PTHR12599:SF15">
    <property type="entry name" value="PTERIN-4-ALPHA-CARBINOLAMINE DEHYDRATASE 2"/>
    <property type="match status" value="1"/>
</dbReference>
<dbReference type="SUPFAM" id="SSF55248">
    <property type="entry name" value="PCD-like"/>
    <property type="match status" value="1"/>
</dbReference>
<protein>
    <recommendedName>
        <fullName evidence="3">4a-hydroxytetrahydrobiopterin dehydratase</fullName>
        <ecNumber evidence="3">4.2.1.96</ecNumber>
    </recommendedName>
</protein>
<organism evidence="6 7">
    <name type="scientific">Leptobrachium leishanense</name>
    <name type="common">Leishan spiny toad</name>
    <dbReference type="NCBI Taxonomy" id="445787"/>
    <lineage>
        <taxon>Eukaryota</taxon>
        <taxon>Metazoa</taxon>
        <taxon>Chordata</taxon>
        <taxon>Craniata</taxon>
        <taxon>Vertebrata</taxon>
        <taxon>Euteleostomi</taxon>
        <taxon>Amphibia</taxon>
        <taxon>Batrachia</taxon>
        <taxon>Anura</taxon>
        <taxon>Pelobatoidea</taxon>
        <taxon>Megophryidae</taxon>
        <taxon>Leptobrachium</taxon>
    </lineage>
</organism>
<comment type="similarity">
    <text evidence="2">Belongs to the pterin-4-alpha-carbinolamine dehydratase family.</text>
</comment>
<evidence type="ECO:0000313" key="7">
    <source>
        <dbReference type="Proteomes" id="UP000694569"/>
    </source>
</evidence>
<dbReference type="InterPro" id="IPR036428">
    <property type="entry name" value="PCD_sf"/>
</dbReference>